<feature type="compositionally biased region" description="Basic and acidic residues" evidence="1">
    <location>
        <begin position="18"/>
        <end position="36"/>
    </location>
</feature>
<name>A0A6L2L4H2_TANCI</name>
<gene>
    <name evidence="2" type="ORF">Tci_028546</name>
</gene>
<evidence type="ECO:0000313" key="2">
    <source>
        <dbReference type="EMBL" id="GEU56568.1"/>
    </source>
</evidence>
<accession>A0A6L2L4H2</accession>
<dbReference type="AlphaFoldDB" id="A0A6L2L4H2"/>
<feature type="region of interest" description="Disordered" evidence="1">
    <location>
        <begin position="1"/>
        <end position="67"/>
    </location>
</feature>
<evidence type="ECO:0000256" key="1">
    <source>
        <dbReference type="SAM" id="MobiDB-lite"/>
    </source>
</evidence>
<dbReference type="EMBL" id="BKCJ010003683">
    <property type="protein sequence ID" value="GEU56568.1"/>
    <property type="molecule type" value="Genomic_DNA"/>
</dbReference>
<organism evidence="2">
    <name type="scientific">Tanacetum cinerariifolium</name>
    <name type="common">Dalmatian daisy</name>
    <name type="synonym">Chrysanthemum cinerariifolium</name>
    <dbReference type="NCBI Taxonomy" id="118510"/>
    <lineage>
        <taxon>Eukaryota</taxon>
        <taxon>Viridiplantae</taxon>
        <taxon>Streptophyta</taxon>
        <taxon>Embryophyta</taxon>
        <taxon>Tracheophyta</taxon>
        <taxon>Spermatophyta</taxon>
        <taxon>Magnoliopsida</taxon>
        <taxon>eudicotyledons</taxon>
        <taxon>Gunneridae</taxon>
        <taxon>Pentapetalae</taxon>
        <taxon>asterids</taxon>
        <taxon>campanulids</taxon>
        <taxon>Asterales</taxon>
        <taxon>Asteraceae</taxon>
        <taxon>Asteroideae</taxon>
        <taxon>Anthemideae</taxon>
        <taxon>Anthemidinae</taxon>
        <taxon>Tanacetum</taxon>
    </lineage>
</organism>
<protein>
    <submittedName>
        <fullName evidence="2">Uncharacterized protein</fullName>
    </submittedName>
</protein>
<feature type="compositionally biased region" description="Basic and acidic residues" evidence="1">
    <location>
        <begin position="43"/>
        <end position="53"/>
    </location>
</feature>
<sequence>MERKIDEWSKSQNVSLEQTERTEPPTHPQARTEHVNDVFTGRGKSDHSSKIQKDPPPPIILNNKIEKDRPIKTSEKGYHVNIGIGIKLYEWAVNLVALKLLPDHHLLDRSEISFDCRVTVGFGSISGGLDHVNHVIRLPLKHGLSKILWKVDHPNHSVGTDQEIPTASGGGPGGPRYIWEPPLELRSFFVFLRGRLILASVVL</sequence>
<comment type="caution">
    <text evidence="2">The sequence shown here is derived from an EMBL/GenBank/DDBJ whole genome shotgun (WGS) entry which is preliminary data.</text>
</comment>
<reference evidence="2" key="1">
    <citation type="journal article" date="2019" name="Sci. Rep.">
        <title>Draft genome of Tanacetum cinerariifolium, the natural source of mosquito coil.</title>
        <authorList>
            <person name="Yamashiro T."/>
            <person name="Shiraishi A."/>
            <person name="Satake H."/>
            <person name="Nakayama K."/>
        </authorList>
    </citation>
    <scope>NUCLEOTIDE SEQUENCE</scope>
</reference>
<proteinExistence type="predicted"/>